<evidence type="ECO:0000313" key="1">
    <source>
        <dbReference type="EMBL" id="PNY79938.1"/>
    </source>
</evidence>
<dbReference type="InterPro" id="IPR011050">
    <property type="entry name" value="Pectin_lyase_fold/virulence"/>
</dbReference>
<dbReference type="SUPFAM" id="SSF51126">
    <property type="entry name" value="Pectin lyase-like"/>
    <property type="match status" value="1"/>
</dbReference>
<organism evidence="1 2">
    <name type="scientific">Deinococcus koreensis</name>
    <dbReference type="NCBI Taxonomy" id="2054903"/>
    <lineage>
        <taxon>Bacteria</taxon>
        <taxon>Thermotogati</taxon>
        <taxon>Deinococcota</taxon>
        <taxon>Deinococci</taxon>
        <taxon>Deinococcales</taxon>
        <taxon>Deinococcaceae</taxon>
        <taxon>Deinococcus</taxon>
    </lineage>
</organism>
<keyword evidence="2" id="KW-1185">Reference proteome</keyword>
<dbReference type="EMBL" id="PPPD01000002">
    <property type="protein sequence ID" value="PNY79938.1"/>
    <property type="molecule type" value="Genomic_DNA"/>
</dbReference>
<evidence type="ECO:0000313" key="2">
    <source>
        <dbReference type="Proteomes" id="UP000236379"/>
    </source>
</evidence>
<protein>
    <recommendedName>
        <fullName evidence="3">Right handed beta helix domain-containing protein</fullName>
    </recommendedName>
</protein>
<sequence length="400" mass="44226">MAVGSLFLLGTSSSSAQTIRYSKPIVIFKGGVYRGNWQSLDPKVAAVTISTPEPVTIEYSNIKSRGRLIYSAFHNANLTVRNSRGQALNPNTPLKDYKTPGRFVHLEQFRNVKIENNELSGTSGIYLREFTGKFKLGQTIKILRNKALNIDGRYSIGKEQYSKTGYHLVQFVQFNQIKNVSGAEIAWNQVINEPGKSRVEEIISMYLSSGVPSSSIKIHNNYLQGAFNVQPTKLSYGGSGMNLGDGSSRTVAGAAAYIRAFHNQIVGTNSGIAMSAGHNLLAYENRLISSGYLPDGRAIAGQNVGIYVWDIHNDKRFKTFYNVVARDNIVGWSTPLKGRASVNPFWFPDCSRDRNGRSLCQGNVSLPGPITLGRERQEYVRWQAKLRASKVRIGVLPPGR</sequence>
<name>A0A2K3UTU2_9DEIO</name>
<gene>
    <name evidence="1" type="ORF">CVO96_17720</name>
</gene>
<evidence type="ECO:0008006" key="3">
    <source>
        <dbReference type="Google" id="ProtNLM"/>
    </source>
</evidence>
<accession>A0A2K3UTU2</accession>
<dbReference type="OrthoDB" id="52297at2"/>
<comment type="caution">
    <text evidence="1">The sequence shown here is derived from an EMBL/GenBank/DDBJ whole genome shotgun (WGS) entry which is preliminary data.</text>
</comment>
<dbReference type="Proteomes" id="UP000236379">
    <property type="component" value="Unassembled WGS sequence"/>
</dbReference>
<proteinExistence type="predicted"/>
<reference evidence="1 2" key="1">
    <citation type="submission" date="2018-01" db="EMBL/GenBank/DDBJ databases">
        <title>Deinococcus koreensis sp. nov., a radiation-resistant bacterium isolated from river water.</title>
        <authorList>
            <person name="Choi A."/>
        </authorList>
    </citation>
    <scope>NUCLEOTIDE SEQUENCE [LARGE SCALE GENOMIC DNA]</scope>
    <source>
        <strain evidence="1 2">SJW1-2</strain>
    </source>
</reference>
<dbReference type="AlphaFoldDB" id="A0A2K3UTU2"/>